<protein>
    <submittedName>
        <fullName evidence="2">Gag-Pol polyprotein</fullName>
    </submittedName>
</protein>
<dbReference type="InterPro" id="IPR005162">
    <property type="entry name" value="Retrotrans_gag_dom"/>
</dbReference>
<keyword evidence="3" id="KW-1185">Reference proteome</keyword>
<evidence type="ECO:0000259" key="1">
    <source>
        <dbReference type="Pfam" id="PF03732"/>
    </source>
</evidence>
<dbReference type="Pfam" id="PF03732">
    <property type="entry name" value="Retrotrans_gag"/>
    <property type="match status" value="1"/>
</dbReference>
<gene>
    <name evidence="2" type="ORF">EPI10_001310</name>
</gene>
<accession>A0A5B6VAP0</accession>
<dbReference type="EMBL" id="SMMG02000007">
    <property type="protein sequence ID" value="KAA3466197.1"/>
    <property type="molecule type" value="Genomic_DNA"/>
</dbReference>
<organism evidence="2 3">
    <name type="scientific">Gossypium australe</name>
    <dbReference type="NCBI Taxonomy" id="47621"/>
    <lineage>
        <taxon>Eukaryota</taxon>
        <taxon>Viridiplantae</taxon>
        <taxon>Streptophyta</taxon>
        <taxon>Embryophyta</taxon>
        <taxon>Tracheophyta</taxon>
        <taxon>Spermatophyta</taxon>
        <taxon>Magnoliopsida</taxon>
        <taxon>eudicotyledons</taxon>
        <taxon>Gunneridae</taxon>
        <taxon>Pentapetalae</taxon>
        <taxon>rosids</taxon>
        <taxon>malvids</taxon>
        <taxon>Malvales</taxon>
        <taxon>Malvaceae</taxon>
        <taxon>Malvoideae</taxon>
        <taxon>Gossypium</taxon>
    </lineage>
</organism>
<name>A0A5B6VAP0_9ROSI</name>
<reference evidence="3" key="1">
    <citation type="journal article" date="2019" name="Plant Biotechnol. J.">
        <title>Genome sequencing of the Australian wild diploid species Gossypium australe highlights disease resistance and delayed gland morphogenesis.</title>
        <authorList>
            <person name="Cai Y."/>
            <person name="Cai X."/>
            <person name="Wang Q."/>
            <person name="Wang P."/>
            <person name="Zhang Y."/>
            <person name="Cai C."/>
            <person name="Xu Y."/>
            <person name="Wang K."/>
            <person name="Zhou Z."/>
            <person name="Wang C."/>
            <person name="Geng S."/>
            <person name="Li B."/>
            <person name="Dong Q."/>
            <person name="Hou Y."/>
            <person name="Wang H."/>
            <person name="Ai P."/>
            <person name="Liu Z."/>
            <person name="Yi F."/>
            <person name="Sun M."/>
            <person name="An G."/>
            <person name="Cheng J."/>
            <person name="Zhang Y."/>
            <person name="Shi Q."/>
            <person name="Xie Y."/>
            <person name="Shi X."/>
            <person name="Chang Y."/>
            <person name="Huang F."/>
            <person name="Chen Y."/>
            <person name="Hong S."/>
            <person name="Mi L."/>
            <person name="Sun Q."/>
            <person name="Zhang L."/>
            <person name="Zhou B."/>
            <person name="Peng R."/>
            <person name="Zhang X."/>
            <person name="Liu F."/>
        </authorList>
    </citation>
    <scope>NUCLEOTIDE SEQUENCE [LARGE SCALE GENOMIC DNA]</scope>
    <source>
        <strain evidence="3">cv. PA1801</strain>
    </source>
</reference>
<dbReference type="AlphaFoldDB" id="A0A5B6VAP0"/>
<evidence type="ECO:0000313" key="2">
    <source>
        <dbReference type="EMBL" id="KAA3466197.1"/>
    </source>
</evidence>
<proteinExistence type="predicted"/>
<sequence length="84" mass="10255">MTQRESSFGLKILFGDIAYQWWNTLVSAVSRERVTWEFFEAEFKKKYISQRFIDQKCKEFLELKQGYMSVIEYEQEFVRLSKYA</sequence>
<comment type="caution">
    <text evidence="2">The sequence shown here is derived from an EMBL/GenBank/DDBJ whole genome shotgun (WGS) entry which is preliminary data.</text>
</comment>
<dbReference type="OrthoDB" id="1300414at2759"/>
<evidence type="ECO:0000313" key="3">
    <source>
        <dbReference type="Proteomes" id="UP000325315"/>
    </source>
</evidence>
<feature type="domain" description="Retrotransposon gag" evidence="1">
    <location>
        <begin position="13"/>
        <end position="83"/>
    </location>
</feature>
<dbReference type="Proteomes" id="UP000325315">
    <property type="component" value="Unassembled WGS sequence"/>
</dbReference>